<reference evidence="1" key="1">
    <citation type="journal article" date="2005" name="BMC Biol.">
        <title>The sequence of rice chromosomes 11 and 12, rich in disease resistance genes and recent gene duplications.</title>
        <authorList>
            <consortium name="The rice chromosomes 11 and 12 sequencing consortia"/>
        </authorList>
    </citation>
    <scope>NUCLEOTIDE SEQUENCE [LARGE SCALE GENOMIC DNA]</scope>
</reference>
<sequence length="160" mass="16872">MGGGGRARAWPCAAAEEADRASGVVVGGAMGCGAPGRGWRDVGGSPMRGEGEDVGKQGCLEVVVFSFIGGMFFSLNIDSINPTWATTIAVTVGGGTNGILLLPPQRHNRIPMHMDAIMKCKIDDWDIIHIISHRKIGVKPIGGQANLIDRTIRLLDSLPI</sequence>
<accession>Q2QP12</accession>
<name>Q2QP12_ORYSJ</name>
<reference evidence="1" key="3">
    <citation type="submission" date="2006-01" db="EMBL/GenBank/DDBJ databases">
        <authorList>
            <person name="Buell R."/>
        </authorList>
    </citation>
    <scope>NUCLEOTIDE SEQUENCE</scope>
</reference>
<organism evidence="1">
    <name type="scientific">Oryza sativa subsp. japonica</name>
    <name type="common">Rice</name>
    <dbReference type="NCBI Taxonomy" id="39947"/>
    <lineage>
        <taxon>Eukaryota</taxon>
        <taxon>Viridiplantae</taxon>
        <taxon>Streptophyta</taxon>
        <taxon>Embryophyta</taxon>
        <taxon>Tracheophyta</taxon>
        <taxon>Spermatophyta</taxon>
        <taxon>Magnoliopsida</taxon>
        <taxon>Liliopsida</taxon>
        <taxon>Poales</taxon>
        <taxon>Poaceae</taxon>
        <taxon>BOP clade</taxon>
        <taxon>Oryzoideae</taxon>
        <taxon>Oryzeae</taxon>
        <taxon>Oryzinae</taxon>
        <taxon>Oryza</taxon>
        <taxon>Oryza sativa</taxon>
    </lineage>
</organism>
<protein>
    <submittedName>
        <fullName evidence="1">Uncharacterized protein</fullName>
    </submittedName>
</protein>
<dbReference type="AlphaFoldDB" id="Q2QP12"/>
<evidence type="ECO:0000313" key="1">
    <source>
        <dbReference type="EMBL" id="ABA98864.1"/>
    </source>
</evidence>
<reference evidence="1" key="2">
    <citation type="submission" date="2005-04" db="EMBL/GenBank/DDBJ databases">
        <authorList>
            <person name="Buell C.R."/>
            <person name="Wing R.A."/>
            <person name="McCombie W.A."/>
            <person name="Ouyang S."/>
        </authorList>
    </citation>
    <scope>NUCLEOTIDE SEQUENCE</scope>
</reference>
<proteinExistence type="predicted"/>
<dbReference type="PROSITE" id="PS51257">
    <property type="entry name" value="PROKAR_LIPOPROTEIN"/>
    <property type="match status" value="1"/>
</dbReference>
<dbReference type="EMBL" id="DP000011">
    <property type="protein sequence ID" value="ABA98864.1"/>
    <property type="molecule type" value="Genomic_DNA"/>
</dbReference>
<gene>
    <name evidence="1" type="ordered locus">LOC_Os12g36050</name>
</gene>